<evidence type="ECO:0000259" key="2">
    <source>
        <dbReference type="SMART" id="SM00208"/>
    </source>
</evidence>
<feature type="domain" description="TNFR-Cys" evidence="2">
    <location>
        <begin position="822"/>
        <end position="851"/>
    </location>
</feature>
<protein>
    <recommendedName>
        <fullName evidence="2">TNFR-Cys domain-containing protein</fullName>
    </recommendedName>
</protein>
<feature type="domain" description="TNFR-Cys" evidence="2">
    <location>
        <begin position="227"/>
        <end position="262"/>
    </location>
</feature>
<dbReference type="EMBL" id="BLQM01000057">
    <property type="protein sequence ID" value="GMH57409.1"/>
    <property type="molecule type" value="Genomic_DNA"/>
</dbReference>
<evidence type="ECO:0000256" key="1">
    <source>
        <dbReference type="SAM" id="Phobius"/>
    </source>
</evidence>
<dbReference type="Gene3D" id="2.10.50.10">
    <property type="entry name" value="Tumor Necrosis Factor Receptor, subunit A, domain 2"/>
    <property type="match status" value="6"/>
</dbReference>
<organism evidence="3 4">
    <name type="scientific">Triparma laevis f. inornata</name>
    <dbReference type="NCBI Taxonomy" id="1714386"/>
    <lineage>
        <taxon>Eukaryota</taxon>
        <taxon>Sar</taxon>
        <taxon>Stramenopiles</taxon>
        <taxon>Ochrophyta</taxon>
        <taxon>Bolidophyceae</taxon>
        <taxon>Parmales</taxon>
        <taxon>Triparmaceae</taxon>
        <taxon>Triparma</taxon>
    </lineage>
</organism>
<dbReference type="SUPFAM" id="SSF49899">
    <property type="entry name" value="Concanavalin A-like lectins/glucanases"/>
    <property type="match status" value="1"/>
</dbReference>
<name>A0A9W7DV32_9STRA</name>
<feature type="domain" description="TNFR-Cys" evidence="2">
    <location>
        <begin position="600"/>
        <end position="639"/>
    </location>
</feature>
<keyword evidence="1" id="KW-0812">Transmembrane</keyword>
<dbReference type="InterPro" id="IPR009030">
    <property type="entry name" value="Growth_fac_rcpt_cys_sf"/>
</dbReference>
<dbReference type="PANTHER" id="PTHR46967">
    <property type="entry name" value="INSULIN-LIKE GROWTH FACTOR BINDING PROTEIN,N-TERMINAL"/>
    <property type="match status" value="1"/>
</dbReference>
<comment type="caution">
    <text evidence="3">The sequence shown here is derived from an EMBL/GenBank/DDBJ whole genome shotgun (WGS) entry which is preliminary data.</text>
</comment>
<dbReference type="Gene3D" id="2.60.120.200">
    <property type="match status" value="1"/>
</dbReference>
<proteinExistence type="predicted"/>
<feature type="domain" description="TNFR-Cys" evidence="2">
    <location>
        <begin position="525"/>
        <end position="555"/>
    </location>
</feature>
<dbReference type="SMART" id="SM01411">
    <property type="entry name" value="Ephrin_rec_like"/>
    <property type="match status" value="13"/>
</dbReference>
<feature type="transmembrane region" description="Helical" evidence="1">
    <location>
        <begin position="1264"/>
        <end position="1281"/>
    </location>
</feature>
<evidence type="ECO:0000313" key="3">
    <source>
        <dbReference type="EMBL" id="GMH57409.1"/>
    </source>
</evidence>
<evidence type="ECO:0000313" key="4">
    <source>
        <dbReference type="Proteomes" id="UP001162640"/>
    </source>
</evidence>
<dbReference type="SUPFAM" id="SSF57184">
    <property type="entry name" value="Growth factor receptor domain"/>
    <property type="match status" value="2"/>
</dbReference>
<feature type="domain" description="TNFR-Cys" evidence="2">
    <location>
        <begin position="1026"/>
        <end position="1056"/>
    </location>
</feature>
<reference evidence="4" key="1">
    <citation type="journal article" date="2023" name="Commun. Biol.">
        <title>Genome analysis of Parmales, the sister group of diatoms, reveals the evolutionary specialization of diatoms from phago-mixotrophs to photoautotrophs.</title>
        <authorList>
            <person name="Ban H."/>
            <person name="Sato S."/>
            <person name="Yoshikawa S."/>
            <person name="Yamada K."/>
            <person name="Nakamura Y."/>
            <person name="Ichinomiya M."/>
            <person name="Sato N."/>
            <person name="Blanc-Mathieu R."/>
            <person name="Endo H."/>
            <person name="Kuwata A."/>
            <person name="Ogata H."/>
        </authorList>
    </citation>
    <scope>NUCLEOTIDE SEQUENCE [LARGE SCALE GENOMIC DNA]</scope>
</reference>
<dbReference type="Proteomes" id="UP001162640">
    <property type="component" value="Unassembled WGS sequence"/>
</dbReference>
<gene>
    <name evidence="3" type="ORF">TL16_g02374</name>
</gene>
<dbReference type="Pfam" id="PF13385">
    <property type="entry name" value="Laminin_G_3"/>
    <property type="match status" value="1"/>
</dbReference>
<keyword evidence="1" id="KW-1133">Transmembrane helix</keyword>
<keyword evidence="1" id="KW-0472">Membrane</keyword>
<dbReference type="InterPro" id="IPR013320">
    <property type="entry name" value="ConA-like_dom_sf"/>
</dbReference>
<dbReference type="InterPro" id="IPR001368">
    <property type="entry name" value="TNFR/NGFR_Cys_rich_reg"/>
</dbReference>
<dbReference type="PANTHER" id="PTHR46967:SF2">
    <property type="entry name" value="SUSHI, VON WILLEBRAND FACTOR TYPE A, EGF AND PENTRAXIN DOMAIN-CONTAINING PROTEIN 1-LIKE"/>
    <property type="match status" value="1"/>
</dbReference>
<sequence>MSYSGSTFCMALTHKWDFRGCTTGVPISDSSPNSAYNTDVHRNLVATPKTNCDCDLPSCSASGISFDGNSDYIDITDWRWGGKTSFETLVKFDDFDSDWNPVIDFGNGNSHNNVKEVVALESKGHTSTISWNIRYGDAYEEELAGNFDLLAWTHVVVTVSGGGTMKIYKNGAHVGTHTSGNTPTLLTRDHHWLGRSFANSFFDGTIAYVSMWNDRELTSAEVTSAFCPSGKYGQPEFEGKQCTVCPKGKYSLSSNTMACTNCDAGKFLSDDGQNVYEHNSANDCTVCAAGKWSSASAPASCTSCGAGKFLSDAGEIASKHNSAYDCAVCGAGKWSGSAASASCTSCDAGKYLGDAGVSAIEHDSGDDCKICSAGVYQVTTGAASCTGICGAGKYLSDNGADALLHDSEGDCTSCDAGKYLGDAGEDAGKHDSASDCTVCSAGKYQISTGAASCTGICGAGKYLSDNGIDALLHDSEGDCDVCSAGKYQIGIGASLCTSICAAGKHLRDDGQNADNHDSADDCTLCLEGQYSNSGSGFCTVCAAGKFAKSSGMAACTPCEVLVVGEGHYTTPETDGTTTTRQGQAECEAGYACIGGERHSCDGPGVYSDELGLTSCKRVKTCEAGSYIESIYTSTSDSVCKACPPGKASAGIRLQQWAACGGGTNERLGQCDGVDSKLVDEFHALPLRCCSDISIAGWVRRPFKNDPRTRNAEYCDVWTESDANWDCQYSLTYTNAGEFCASVGGRLCTLQEVEDGCAHGTGCHGMDKSLIWTSTNETVYDGQYNCTSCTGEGEYSDGSRSRTCRTVPARYKPTANHDGLVLCEENTFSLGARSTCTPCPAGGHSKSGSAACEFCSTGEYHNKTSNSCELCPLNTFNISGASDIHGCKKCPPGGHSQPGSGFCKQCLTGKYHNETSNTCELCPKNTYTITGASNVTGCKSCKTDVGDYSNAGSGYCLSCTSGTHYDEEHNTCVDCPVGRFTATGGVGILGCETCPEGFYSSTKGSSTCFACETGKYVNELKSECLECEPGYFSGVASSTCTTCEPGKFSNGTGNAECTKCPDYQTSSAGSFTCECMDTFLSTGNSNEPCSCAPGLMLEFGMCVPCATGFYKSSTSLEACENCDKFAIKGAIQSSLPADSPLSCMCSRGEFRTLKSNETLIGSCQTCPEGTDCNHAGMTIGELPIIPGYWRSDFNSSNIVKCYIKEACPQSPSKKSINSTNPIDEQCADGHTGPICNLCLLGYAKDVIGNCITCEDDRFHIPAESAAIFVSLTMLLIASVYLYKKRKK</sequence>
<dbReference type="SMART" id="SM00208">
    <property type="entry name" value="TNFR"/>
    <property type="match status" value="5"/>
</dbReference>
<accession>A0A9W7DV32</accession>